<reference evidence="2" key="3">
    <citation type="submission" date="2025-09" db="UniProtKB">
        <authorList>
            <consortium name="Ensembl"/>
        </authorList>
    </citation>
    <scope>IDENTIFICATION</scope>
</reference>
<organism evidence="2 3">
    <name type="scientific">Erpetoichthys calabaricus</name>
    <name type="common">Rope fish</name>
    <name type="synonym">Calamoichthys calabaricus</name>
    <dbReference type="NCBI Taxonomy" id="27687"/>
    <lineage>
        <taxon>Eukaryota</taxon>
        <taxon>Metazoa</taxon>
        <taxon>Chordata</taxon>
        <taxon>Craniata</taxon>
        <taxon>Vertebrata</taxon>
        <taxon>Euteleostomi</taxon>
        <taxon>Actinopterygii</taxon>
        <taxon>Polypteriformes</taxon>
        <taxon>Polypteridae</taxon>
        <taxon>Erpetoichthys</taxon>
    </lineage>
</organism>
<name>A0A8C4SU67_ERPCA</name>
<dbReference type="AlphaFoldDB" id="A0A8C4SU67"/>
<protein>
    <submittedName>
        <fullName evidence="2">Myosin-2 heavy chain-like</fullName>
    </submittedName>
</protein>
<proteinExistence type="predicted"/>
<keyword evidence="1" id="KW-0175">Coiled coil</keyword>
<dbReference type="Proteomes" id="UP000694620">
    <property type="component" value="Chromosome 16"/>
</dbReference>
<reference evidence="2" key="2">
    <citation type="submission" date="2025-08" db="UniProtKB">
        <authorList>
            <consortium name="Ensembl"/>
        </authorList>
    </citation>
    <scope>IDENTIFICATION</scope>
</reference>
<feature type="coiled-coil region" evidence="1">
    <location>
        <begin position="369"/>
        <end position="555"/>
    </location>
</feature>
<sequence>MTSCIVPDFPAVLVALEHLHEIEKQLQLERVGLSDDASQSFAQIAAAIDELERSRRSVREELEVETIETSKLRHGLQSHPSMIKAELADALAAVRDSNAAQLNQLKLDLQRVTEEVDIAEKSLRFLAMQNSSLFPEREQVRAEHEGVIEQLNNHLTEKANKRIVVNEIYIKIRDTEKHTAGLRKALENLEKEMMEERKRFGESKDTLEIKIGELQIKLQHRNEEKEKLKKRMDDLTSELCDIEDQISDQQKCVKILEKSISLLKSSRSNQNEELSNAQRKMQDLLQQKVHLTNEIASMTERFKKEAQNLRDKNLKAERDIKEAEEKNLEYQQSMAKLSGIYEDRREKENNLSKIHLDISNQLEMSRRCREDNMENIAKLKMDTKALQNEIAELTENRLVNIEKHKRNLQELNEQLRTERQARLSLQAKHDEINTELDRLKEGHMAYMKEKEREILLNRNQHAELSKEHDALQIANMNLYGEIEALSQQHREAEEAYRLMEQSLTADVQELENRTEALSQNQLKNEEQLKTSRPILQEAIADLEAAQLNYEDKKKQSVGNRKQRPSIKI</sequence>
<accession>A0A8C4SU67</accession>
<dbReference type="PANTHER" id="PTHR35347">
    <property type="entry name" value="COILED-COIL DOMAIN-CONTAINING PROTEIN 175"/>
    <property type="match status" value="1"/>
</dbReference>
<dbReference type="InterPro" id="IPR038834">
    <property type="entry name" value="CCDC175"/>
</dbReference>
<keyword evidence="3" id="KW-1185">Reference proteome</keyword>
<evidence type="ECO:0000313" key="3">
    <source>
        <dbReference type="Proteomes" id="UP000694620"/>
    </source>
</evidence>
<evidence type="ECO:0000313" key="2">
    <source>
        <dbReference type="Ensembl" id="ENSECRP00000021984.1"/>
    </source>
</evidence>
<dbReference type="Ensembl" id="ENSECRT00000022456.1">
    <property type="protein sequence ID" value="ENSECRP00000021984.1"/>
    <property type="gene ID" value="ENSECRG00000014852.1"/>
</dbReference>
<evidence type="ECO:0000256" key="1">
    <source>
        <dbReference type="SAM" id="Coils"/>
    </source>
</evidence>
<gene>
    <name evidence="2" type="primary">ccdc175</name>
</gene>
<feature type="coiled-coil region" evidence="1">
    <location>
        <begin position="95"/>
        <end position="129"/>
    </location>
</feature>
<reference evidence="2" key="1">
    <citation type="submission" date="2021-06" db="EMBL/GenBank/DDBJ databases">
        <authorList>
            <consortium name="Wellcome Sanger Institute Data Sharing"/>
        </authorList>
    </citation>
    <scope>NUCLEOTIDE SEQUENCE [LARGE SCALE GENOMIC DNA]</scope>
</reference>
<feature type="coiled-coil region" evidence="1">
    <location>
        <begin position="41"/>
        <end position="68"/>
    </location>
</feature>
<dbReference type="PANTHER" id="PTHR35347:SF1">
    <property type="entry name" value="COILED-COIL DOMAIN-CONTAINING PROTEIN 175"/>
    <property type="match status" value="1"/>
</dbReference>
<dbReference type="GeneTree" id="ENSGT00940000167646"/>
<feature type="coiled-coil region" evidence="1">
    <location>
        <begin position="172"/>
        <end position="340"/>
    </location>
</feature>